<dbReference type="GeneID" id="97986891"/>
<comment type="caution">
    <text evidence="2">The sequence shown here is derived from an EMBL/GenBank/DDBJ whole genome shotgun (WGS) entry which is preliminary data.</text>
</comment>
<dbReference type="EMBL" id="QVLV01000004">
    <property type="protein sequence ID" value="RGE62593.1"/>
    <property type="molecule type" value="Genomic_DNA"/>
</dbReference>
<dbReference type="RefSeq" id="WP_025489360.1">
    <property type="nucleotide sequence ID" value="NZ_CALBAU010000137.1"/>
</dbReference>
<evidence type="ECO:0000313" key="4">
    <source>
        <dbReference type="Proteomes" id="UP000261166"/>
    </source>
</evidence>
<dbReference type="Proteomes" id="UP000261166">
    <property type="component" value="Unassembled WGS sequence"/>
</dbReference>
<dbReference type="Gene3D" id="1.20.1260.10">
    <property type="match status" value="1"/>
</dbReference>
<sequence>MENSDTVKLLRECDAGTKMAVSSIDEVLEKVCDSNMKKLLEESKVHHEKLENEIWEMLDRFDSEEKEPSAMAKSMSWMKTNVKLSMDNSDDTVADLITDGCNMGIKSLNRYLNQYEGAENSAKKTCKELISIEEQLCEDLKCYL</sequence>
<keyword evidence="3" id="KW-1185">Reference proteome</keyword>
<evidence type="ECO:0008006" key="5">
    <source>
        <dbReference type="Google" id="ProtNLM"/>
    </source>
</evidence>
<dbReference type="EMBL" id="QVLU01000036">
    <property type="protein sequence ID" value="RGE65388.1"/>
    <property type="molecule type" value="Genomic_DNA"/>
</dbReference>
<dbReference type="InterPro" id="IPR012347">
    <property type="entry name" value="Ferritin-like"/>
</dbReference>
<accession>A0A3E3IE91</accession>
<dbReference type="OrthoDB" id="1651292at2"/>
<dbReference type="Proteomes" id="UP000260812">
    <property type="component" value="Unassembled WGS sequence"/>
</dbReference>
<evidence type="ECO:0000313" key="1">
    <source>
        <dbReference type="EMBL" id="RGE62593.1"/>
    </source>
</evidence>
<organism evidence="2 4">
    <name type="scientific">Eisenbergiella massiliensis</name>
    <dbReference type="NCBI Taxonomy" id="1720294"/>
    <lineage>
        <taxon>Bacteria</taxon>
        <taxon>Bacillati</taxon>
        <taxon>Bacillota</taxon>
        <taxon>Clostridia</taxon>
        <taxon>Lachnospirales</taxon>
        <taxon>Lachnospiraceae</taxon>
        <taxon>Eisenbergiella</taxon>
    </lineage>
</organism>
<proteinExistence type="predicted"/>
<evidence type="ECO:0000313" key="3">
    <source>
        <dbReference type="Proteomes" id="UP000260812"/>
    </source>
</evidence>
<protein>
    <recommendedName>
        <fullName evidence="5">DUF2383 domain-containing protein</fullName>
    </recommendedName>
</protein>
<name>A0A3E3IE91_9FIRM</name>
<evidence type="ECO:0000313" key="2">
    <source>
        <dbReference type="EMBL" id="RGE65388.1"/>
    </source>
</evidence>
<reference evidence="2 4" key="1">
    <citation type="submission" date="2018-08" db="EMBL/GenBank/DDBJ databases">
        <title>A genome reference for cultivated species of the human gut microbiota.</title>
        <authorList>
            <person name="Zou Y."/>
            <person name="Xue W."/>
            <person name="Luo G."/>
        </authorList>
    </citation>
    <scope>NUCLEOTIDE SEQUENCE [LARGE SCALE GENOMIC DNA]</scope>
    <source>
        <strain evidence="2 4">AF26-4BH</strain>
        <strain evidence="1">TF05-5AC</strain>
    </source>
</reference>
<gene>
    <name evidence="2" type="ORF">DWY69_26360</name>
    <name evidence="1" type="ORF">DXC51_08370</name>
</gene>
<dbReference type="AlphaFoldDB" id="A0A3E3IE91"/>